<dbReference type="InterPro" id="IPR009008">
    <property type="entry name" value="Val/Leu/Ile-tRNA-synth_edit"/>
</dbReference>
<evidence type="ECO:0000259" key="15">
    <source>
        <dbReference type="Pfam" id="PF08264"/>
    </source>
</evidence>
<feature type="domain" description="Zinc finger FPG/IleRS-type" evidence="14">
    <location>
        <begin position="899"/>
        <end position="926"/>
    </location>
</feature>
<feature type="domain" description="Aminoacyl-tRNA synthetase class Ia" evidence="13">
    <location>
        <begin position="27"/>
        <end position="639"/>
    </location>
</feature>
<sequence>MKNYKDTLNMPNTKFPMQGNLQKNEPKILQKWNEKNIYKKIRDSKKGKKIFFLHDGPVYANGNIHIGHAINKILKDIIIKFKGLMGYDAPYVPGWDCHGLPIELQVEKKIGKPGKNINRTEFQKICRNYAKKQIIKQKKDFIRLGIFGDWNNPYLTMNYTTEANTIRTFKKIVSKGHLYKGMKPTYWCVDCTSTLAESEVEYYNTKSLSIYFTFKSNNTEKIIKKFNIKNQYYNKTIYLIIWTTNPWTLPGNQAIAINPKHYYQLIEINGKNNFIINANLVKKIMQKMNIQKWKIIGTTQGKNLELEKFEHPLIKFNVPIVLNKNITEKTGTGLVHIAPGHGLIDYLISKKYNLKIINLINKNGLYKSEIFPQLNNLNIKKVNDILLNMLKKKHALLHTENTEHAYPHCWRHKTPVIFRSTPQWFINVFKKQSILDQINWIPKWGKHNMKNMLINSPDWCISRQRVWGVPIPFFVHNQNNTLHPNTINLIENVAKIIEKNGIQAWNNLKEEDILGKEDAKLYHKITDTLDVWFDSGATYFSVTKTRPEFMKQKPDIYLEGHDQYRGWFLSSIIISNLIEKKPPCNKIISHGFSVDKKGNKMSKSIGNIITPKSIVNKFGADILRLWIASTNYINEMSISNEVFKNTIDIYRKIRNTIRFLLSNLNDFDTNLNILKKEKMIELDCWAVSRASNTQKKIISFYEKYEFHNVVKQIMQFCSIDMSSFYLNIIKDRQYTTKKNGINRRSCQTAMYHIIEALVRWISPIIPFTANEIWSFIPGKRKKYIFTETWYENLFILDKKKLIDNNLWKLIQKIQNETNKIIEYAKIKNIIRSSLEANIILYAKKKLAKKLFILKNELHFALLTSSAKIKNFHEDYTEKATICKNIEGLKIFLTKSKKIKCPRCWHYKIDDKKENDRNKNICGRCINNIYGEGEKRKFI</sequence>
<feature type="domain" description="Methionyl/Valyl/Leucyl/Isoleucyl-tRNA synthetase anticodon-binding" evidence="15">
    <location>
        <begin position="683"/>
        <end position="830"/>
    </location>
</feature>
<dbReference type="InterPro" id="IPR002301">
    <property type="entry name" value="Ile-tRNA-ligase"/>
</dbReference>
<dbReference type="SUPFAM" id="SSF52374">
    <property type="entry name" value="Nucleotidylyl transferase"/>
    <property type="match status" value="1"/>
</dbReference>
<gene>
    <name evidence="12 16" type="primary">ileS</name>
    <name evidence="16" type="ORF">WEOB_413</name>
</gene>
<feature type="binding site" evidence="12">
    <location>
        <position position="921"/>
    </location>
    <ligand>
        <name>Zn(2+)</name>
        <dbReference type="ChEBI" id="CHEBI:29105"/>
    </ligand>
</feature>
<evidence type="ECO:0000256" key="8">
    <source>
        <dbReference type="ARBA" id="ARBA00022917"/>
    </source>
</evidence>
<dbReference type="EMBL" id="LN774881">
    <property type="protein sequence ID" value="CEN32341.1"/>
    <property type="molecule type" value="Genomic_DNA"/>
</dbReference>
<feature type="binding site" evidence="12">
    <location>
        <position position="559"/>
    </location>
    <ligand>
        <name>L-isoleucyl-5'-AMP</name>
        <dbReference type="ChEBI" id="CHEBI:178002"/>
    </ligand>
</feature>
<dbReference type="Gene3D" id="3.40.50.620">
    <property type="entry name" value="HUPs"/>
    <property type="match status" value="2"/>
</dbReference>
<dbReference type="NCBIfam" id="TIGR00392">
    <property type="entry name" value="ileS"/>
    <property type="match status" value="1"/>
</dbReference>
<evidence type="ECO:0000256" key="12">
    <source>
        <dbReference type="HAMAP-Rule" id="MF_02002"/>
    </source>
</evidence>
<comment type="domain">
    <text evidence="12">IleRS has two distinct active sites: one for aminoacylation and one for editing. The misactivated valine is translocated from the active site to the editing site, which sterically excludes the correctly activated isoleucine. The single editing site contains two valyl binding pockets, one specific for each substrate (Val-AMP or Val-tRNA(Ile)).</text>
</comment>
<comment type="subcellular location">
    <subcellularLocation>
        <location evidence="12">Cytoplasm</location>
    </subcellularLocation>
</comment>
<dbReference type="GO" id="GO:0006428">
    <property type="term" value="P:isoleucyl-tRNA aminoacylation"/>
    <property type="evidence" value="ECO:0007669"/>
    <property type="project" value="UniProtKB-UniRule"/>
</dbReference>
<dbReference type="Proteomes" id="UP000242753">
    <property type="component" value="Chromosome I"/>
</dbReference>
<dbReference type="Pfam" id="PF08264">
    <property type="entry name" value="Anticodon_1"/>
    <property type="match status" value="1"/>
</dbReference>
<evidence type="ECO:0000256" key="1">
    <source>
        <dbReference type="ARBA" id="ARBA00006887"/>
    </source>
</evidence>
<dbReference type="PANTHER" id="PTHR42765">
    <property type="entry name" value="SOLEUCYL-TRNA SYNTHETASE"/>
    <property type="match status" value="1"/>
</dbReference>
<keyword evidence="8 12" id="KW-0648">Protein biosynthesis</keyword>
<dbReference type="PRINTS" id="PR00984">
    <property type="entry name" value="TRNASYNTHILE"/>
</dbReference>
<keyword evidence="5 12" id="KW-0547">Nucleotide-binding</keyword>
<protein>
    <recommendedName>
        <fullName evidence="12">Isoleucine--tRNA ligase</fullName>
        <ecNumber evidence="12">6.1.1.5</ecNumber>
    </recommendedName>
    <alternativeName>
        <fullName evidence="12">Isoleucyl-tRNA synthetase</fullName>
        <shortName evidence="12">IleRS</shortName>
    </alternativeName>
</protein>
<accession>A0A0H5C5V3</accession>
<feature type="binding site" evidence="12">
    <location>
        <position position="924"/>
    </location>
    <ligand>
        <name>Zn(2+)</name>
        <dbReference type="ChEBI" id="CHEBI:29105"/>
    </ligand>
</feature>
<comment type="catalytic activity">
    <reaction evidence="11 12">
        <text>tRNA(Ile) + L-isoleucine + ATP = L-isoleucyl-tRNA(Ile) + AMP + diphosphate</text>
        <dbReference type="Rhea" id="RHEA:11060"/>
        <dbReference type="Rhea" id="RHEA-COMP:9666"/>
        <dbReference type="Rhea" id="RHEA-COMP:9695"/>
        <dbReference type="ChEBI" id="CHEBI:30616"/>
        <dbReference type="ChEBI" id="CHEBI:33019"/>
        <dbReference type="ChEBI" id="CHEBI:58045"/>
        <dbReference type="ChEBI" id="CHEBI:78442"/>
        <dbReference type="ChEBI" id="CHEBI:78528"/>
        <dbReference type="ChEBI" id="CHEBI:456215"/>
        <dbReference type="EC" id="6.1.1.5"/>
    </reaction>
</comment>
<dbReference type="STRING" id="1594731.WEOB_413"/>
<feature type="binding site" evidence="12">
    <location>
        <position position="603"/>
    </location>
    <ligand>
        <name>ATP</name>
        <dbReference type="ChEBI" id="CHEBI:30616"/>
    </ligand>
</feature>
<dbReference type="AlphaFoldDB" id="A0A0H5C5V3"/>
<evidence type="ECO:0000256" key="7">
    <source>
        <dbReference type="ARBA" id="ARBA00022840"/>
    </source>
</evidence>
<dbReference type="GO" id="GO:0004822">
    <property type="term" value="F:isoleucine-tRNA ligase activity"/>
    <property type="evidence" value="ECO:0007669"/>
    <property type="project" value="UniProtKB-UniRule"/>
</dbReference>
<dbReference type="Gene3D" id="1.10.730.20">
    <property type="match status" value="1"/>
</dbReference>
<dbReference type="InterPro" id="IPR013155">
    <property type="entry name" value="M/V/L/I-tRNA-synth_anticd-bd"/>
</dbReference>
<keyword evidence="7 12" id="KW-0067">ATP-binding</keyword>
<dbReference type="SUPFAM" id="SSF47323">
    <property type="entry name" value="Anticodon-binding domain of a subclass of class I aminoacyl-tRNA synthetases"/>
    <property type="match status" value="1"/>
</dbReference>
<keyword evidence="2 12" id="KW-0963">Cytoplasm</keyword>
<feature type="short sequence motif" description="'HIGH' region" evidence="12">
    <location>
        <begin position="58"/>
        <end position="68"/>
    </location>
</feature>
<dbReference type="HAMAP" id="MF_02002">
    <property type="entry name" value="Ile_tRNA_synth_type1"/>
    <property type="match status" value="1"/>
</dbReference>
<evidence type="ECO:0000256" key="5">
    <source>
        <dbReference type="ARBA" id="ARBA00022741"/>
    </source>
</evidence>
<proteinExistence type="inferred from homology"/>
<dbReference type="GO" id="GO:0002161">
    <property type="term" value="F:aminoacyl-tRNA deacylase activity"/>
    <property type="evidence" value="ECO:0007669"/>
    <property type="project" value="InterPro"/>
</dbReference>
<dbReference type="InterPro" id="IPR033708">
    <property type="entry name" value="Anticodon_Ile_BEm"/>
</dbReference>
<dbReference type="PANTHER" id="PTHR42765:SF1">
    <property type="entry name" value="ISOLEUCINE--TRNA LIGASE, MITOCHONDRIAL"/>
    <property type="match status" value="1"/>
</dbReference>
<dbReference type="InterPro" id="IPR014729">
    <property type="entry name" value="Rossmann-like_a/b/a_fold"/>
</dbReference>
<dbReference type="EC" id="6.1.1.5" evidence="12"/>
<comment type="subunit">
    <text evidence="12">Monomer.</text>
</comment>
<evidence type="ECO:0000256" key="9">
    <source>
        <dbReference type="ARBA" id="ARBA00023146"/>
    </source>
</evidence>
<dbReference type="InterPro" id="IPR010663">
    <property type="entry name" value="Znf_FPG/IleRS"/>
</dbReference>
<dbReference type="PATRIC" id="fig|1594731.3.peg.391"/>
<dbReference type="CDD" id="cd07960">
    <property type="entry name" value="Anticodon_Ia_Ile_BEm"/>
    <property type="match status" value="1"/>
</dbReference>
<dbReference type="GO" id="GO:0005829">
    <property type="term" value="C:cytosol"/>
    <property type="evidence" value="ECO:0007669"/>
    <property type="project" value="TreeGrafter"/>
</dbReference>
<name>A0A0H5C5V3_9ENTR</name>
<keyword evidence="9 12" id="KW-0030">Aminoacyl-tRNA synthetase</keyword>
<evidence type="ECO:0000259" key="13">
    <source>
        <dbReference type="Pfam" id="PF00133"/>
    </source>
</evidence>
<feature type="binding site" evidence="12">
    <location>
        <position position="903"/>
    </location>
    <ligand>
        <name>Zn(2+)</name>
        <dbReference type="ChEBI" id="CHEBI:29105"/>
    </ligand>
</feature>
<organism evidence="16 17">
    <name type="scientific">Candidatus Westeberhardia cardiocondylae</name>
    <dbReference type="NCBI Taxonomy" id="1594731"/>
    <lineage>
        <taxon>Bacteria</taxon>
        <taxon>Pseudomonadati</taxon>
        <taxon>Pseudomonadota</taxon>
        <taxon>Gammaproteobacteria</taxon>
        <taxon>Enterobacterales</taxon>
        <taxon>Enterobacteriaceae</taxon>
        <taxon>ant endosymbionts</taxon>
        <taxon>Candidatus Westeberhardia</taxon>
    </lineage>
</organism>
<dbReference type="FunFam" id="1.10.730.20:FF:000001">
    <property type="entry name" value="Isoleucine--tRNA ligase"/>
    <property type="match status" value="1"/>
</dbReference>
<dbReference type="SUPFAM" id="SSF50677">
    <property type="entry name" value="ValRS/IleRS/LeuRS editing domain"/>
    <property type="match status" value="1"/>
</dbReference>
<dbReference type="RefSeq" id="WP_281263878.1">
    <property type="nucleotide sequence ID" value="NZ_LN774881.1"/>
</dbReference>
<dbReference type="GO" id="GO:0005524">
    <property type="term" value="F:ATP binding"/>
    <property type="evidence" value="ECO:0007669"/>
    <property type="project" value="UniProtKB-UniRule"/>
</dbReference>
<dbReference type="FunFam" id="3.40.50.620:FF:000042">
    <property type="entry name" value="Isoleucine--tRNA ligase"/>
    <property type="match status" value="1"/>
</dbReference>
<dbReference type="Pfam" id="PF06827">
    <property type="entry name" value="zf-FPG_IleRS"/>
    <property type="match status" value="1"/>
</dbReference>
<evidence type="ECO:0000313" key="17">
    <source>
        <dbReference type="Proteomes" id="UP000242753"/>
    </source>
</evidence>
<dbReference type="GO" id="GO:0008270">
    <property type="term" value="F:zinc ion binding"/>
    <property type="evidence" value="ECO:0007669"/>
    <property type="project" value="UniProtKB-UniRule"/>
</dbReference>
<evidence type="ECO:0000256" key="10">
    <source>
        <dbReference type="ARBA" id="ARBA00025217"/>
    </source>
</evidence>
<evidence type="ECO:0000256" key="11">
    <source>
        <dbReference type="ARBA" id="ARBA00048359"/>
    </source>
</evidence>
<dbReference type="InterPro" id="IPR023585">
    <property type="entry name" value="Ile-tRNA-ligase_type1"/>
</dbReference>
<evidence type="ECO:0000259" key="14">
    <source>
        <dbReference type="Pfam" id="PF06827"/>
    </source>
</evidence>
<dbReference type="InterPro" id="IPR050081">
    <property type="entry name" value="Ile-tRNA_ligase"/>
</dbReference>
<evidence type="ECO:0000256" key="2">
    <source>
        <dbReference type="ARBA" id="ARBA00022490"/>
    </source>
</evidence>
<dbReference type="KEGG" id="wca:WEOB_413"/>
<evidence type="ECO:0000256" key="3">
    <source>
        <dbReference type="ARBA" id="ARBA00022598"/>
    </source>
</evidence>
<keyword evidence="3 12" id="KW-0436">Ligase</keyword>
<dbReference type="InterPro" id="IPR002300">
    <property type="entry name" value="aa-tRNA-synth_Ia"/>
</dbReference>
<evidence type="ECO:0000256" key="6">
    <source>
        <dbReference type="ARBA" id="ARBA00022833"/>
    </source>
</evidence>
<evidence type="ECO:0000313" key="16">
    <source>
        <dbReference type="EMBL" id="CEN32341.1"/>
    </source>
</evidence>
<dbReference type="Pfam" id="PF00133">
    <property type="entry name" value="tRNA-synt_1"/>
    <property type="match status" value="1"/>
</dbReference>
<keyword evidence="17" id="KW-1185">Reference proteome</keyword>
<reference evidence="17" key="1">
    <citation type="submission" date="2015-01" db="EMBL/GenBank/DDBJ databases">
        <authorList>
            <person name="Manzano-Marin A."/>
            <person name="Manzano-Marin A."/>
        </authorList>
    </citation>
    <scope>NUCLEOTIDE SEQUENCE [LARGE SCALE GENOMIC DNA]</scope>
    <source>
        <strain evidence="17">obscurior</strain>
    </source>
</reference>
<keyword evidence="6 12" id="KW-0862">Zinc</keyword>
<feature type="binding site" evidence="12">
    <location>
        <position position="900"/>
    </location>
    <ligand>
        <name>Zn(2+)</name>
        <dbReference type="ChEBI" id="CHEBI:29105"/>
    </ligand>
</feature>
<comment type="function">
    <text evidence="10 12">Catalyzes the attachment of isoleucine to tRNA(Ile). As IleRS can inadvertently accommodate and process structurally similar amino acids such as valine, to avoid such errors it has two additional distinct tRNA(Ile)-dependent editing activities. One activity is designated as 'pretransfer' editing and involves the hydrolysis of activated Val-AMP. The other activity is designated 'posttransfer' editing and involves deacylation of mischarged Val-tRNA(Ile).</text>
</comment>
<dbReference type="GO" id="GO:0000049">
    <property type="term" value="F:tRNA binding"/>
    <property type="evidence" value="ECO:0007669"/>
    <property type="project" value="InterPro"/>
</dbReference>
<dbReference type="InterPro" id="IPR009080">
    <property type="entry name" value="tRNAsynth_Ia_anticodon-bd"/>
</dbReference>
<keyword evidence="4 12" id="KW-0479">Metal-binding</keyword>
<comment type="cofactor">
    <cofactor evidence="12">
        <name>Zn(2+)</name>
        <dbReference type="ChEBI" id="CHEBI:29105"/>
    </cofactor>
    <text evidence="12">Binds 1 zinc ion per subunit.</text>
</comment>
<feature type="short sequence motif" description="'KMSKS' region" evidence="12">
    <location>
        <begin position="600"/>
        <end position="604"/>
    </location>
</feature>
<comment type="similarity">
    <text evidence="1 12">Belongs to the class-I aminoacyl-tRNA synthetase family. IleS type 1 subfamily.</text>
</comment>
<evidence type="ECO:0000256" key="4">
    <source>
        <dbReference type="ARBA" id="ARBA00022723"/>
    </source>
</evidence>